<organism evidence="1 2">
    <name type="scientific">Diphasiastrum complanatum</name>
    <name type="common">Issler's clubmoss</name>
    <name type="synonym">Lycopodium complanatum</name>
    <dbReference type="NCBI Taxonomy" id="34168"/>
    <lineage>
        <taxon>Eukaryota</taxon>
        <taxon>Viridiplantae</taxon>
        <taxon>Streptophyta</taxon>
        <taxon>Embryophyta</taxon>
        <taxon>Tracheophyta</taxon>
        <taxon>Lycopodiopsida</taxon>
        <taxon>Lycopodiales</taxon>
        <taxon>Lycopodiaceae</taxon>
        <taxon>Lycopodioideae</taxon>
        <taxon>Diphasiastrum</taxon>
    </lineage>
</organism>
<dbReference type="EMBL" id="CM055112">
    <property type="protein sequence ID" value="KAJ7517195.1"/>
    <property type="molecule type" value="Genomic_DNA"/>
</dbReference>
<accession>A0ACC2AHY5</accession>
<evidence type="ECO:0000313" key="2">
    <source>
        <dbReference type="Proteomes" id="UP001162992"/>
    </source>
</evidence>
<comment type="caution">
    <text evidence="1">The sequence shown here is derived from an EMBL/GenBank/DDBJ whole genome shotgun (WGS) entry which is preliminary data.</text>
</comment>
<gene>
    <name evidence="1" type="ORF">O6H91_21G014000</name>
</gene>
<name>A0ACC2AHY5_DIPCM</name>
<reference evidence="2" key="1">
    <citation type="journal article" date="2024" name="Proc. Natl. Acad. Sci. U.S.A.">
        <title>Extraordinary preservation of gene collinearity over three hundred million years revealed in homosporous lycophytes.</title>
        <authorList>
            <person name="Li C."/>
            <person name="Wickell D."/>
            <person name="Kuo L.Y."/>
            <person name="Chen X."/>
            <person name="Nie B."/>
            <person name="Liao X."/>
            <person name="Peng D."/>
            <person name="Ji J."/>
            <person name="Jenkins J."/>
            <person name="Williams M."/>
            <person name="Shu S."/>
            <person name="Plott C."/>
            <person name="Barry K."/>
            <person name="Rajasekar S."/>
            <person name="Grimwood J."/>
            <person name="Han X."/>
            <person name="Sun S."/>
            <person name="Hou Z."/>
            <person name="He W."/>
            <person name="Dai G."/>
            <person name="Sun C."/>
            <person name="Schmutz J."/>
            <person name="Leebens-Mack J.H."/>
            <person name="Li F.W."/>
            <person name="Wang L."/>
        </authorList>
    </citation>
    <scope>NUCLEOTIDE SEQUENCE [LARGE SCALE GENOMIC DNA]</scope>
    <source>
        <strain evidence="2">cv. PW_Plant_1</strain>
    </source>
</reference>
<sequence>MESCSLLSSFYSSRVTSSISHLQCGELSLHETRFQTLPRKFAQDLHSFNVLLPHFRCASIGVERPQVSNKKQSLKRESQYSFLNSSCRDGFSFSSSSRRSSQLSSLAVDVSFYMPADMGLDEVIEEIPSSLAQCKDLEWERLVDDLRKEAVSTLNADESDNELSRKGGTDSGNWDVEKCTDRMLEWDTASAVEQLRGQVSFLVAQELVRMKNGALDNDNTAILSIQYQILSTCSHLNEQASQFLADDAVGSAQNLDGAGPHVRKELQMQETRSPSLSSTVAAVFLIQGAAVMDAFAAEAGNPTQLDPVSQSLEAAITTPAWLIPAILACPVISYLLFNVYRDQVNPYAKISDWLFGVVVLVIIGNIITMATLGVRLY</sequence>
<proteinExistence type="predicted"/>
<protein>
    <submittedName>
        <fullName evidence="1">Uncharacterized protein</fullName>
    </submittedName>
</protein>
<dbReference type="Proteomes" id="UP001162992">
    <property type="component" value="Chromosome 21"/>
</dbReference>
<keyword evidence="2" id="KW-1185">Reference proteome</keyword>
<evidence type="ECO:0000313" key="1">
    <source>
        <dbReference type="EMBL" id="KAJ7517195.1"/>
    </source>
</evidence>